<dbReference type="InterPro" id="IPR013785">
    <property type="entry name" value="Aldolase_TIM"/>
</dbReference>
<dbReference type="PANTHER" id="PTHR35039">
    <property type="entry name" value="3-KETO-L-GULONATE-6-PHOSPHATE DECARBOXYLASE SGBH-RELATED"/>
    <property type="match status" value="1"/>
</dbReference>
<accession>A0A7J3Y0R9</accession>
<dbReference type="SUPFAM" id="SSF51366">
    <property type="entry name" value="Ribulose-phoshate binding barrel"/>
    <property type="match status" value="1"/>
</dbReference>
<name>A0A7J3Y0R9_9CREN</name>
<reference evidence="3" key="1">
    <citation type="journal article" date="2020" name="mSystems">
        <title>Genome- and Community-Level Interaction Insights into Carbon Utilization and Element Cycling Functions of Hydrothermarchaeota in Hydrothermal Sediment.</title>
        <authorList>
            <person name="Zhou Z."/>
            <person name="Liu Y."/>
            <person name="Xu W."/>
            <person name="Pan J."/>
            <person name="Luo Z.H."/>
            <person name="Li M."/>
        </authorList>
    </citation>
    <scope>NUCLEOTIDE SEQUENCE [LARGE SCALE GENOMIC DNA]</scope>
    <source>
        <strain evidence="3">SpSt-110</strain>
    </source>
</reference>
<evidence type="ECO:0000256" key="1">
    <source>
        <dbReference type="ARBA" id="ARBA00023239"/>
    </source>
</evidence>
<dbReference type="GO" id="GO:0019854">
    <property type="term" value="P:L-ascorbic acid catabolic process"/>
    <property type="evidence" value="ECO:0007669"/>
    <property type="project" value="TreeGrafter"/>
</dbReference>
<dbReference type="GO" id="GO:0033982">
    <property type="term" value="F:3-dehydro-L-gulonate-6-phosphate decarboxylase activity"/>
    <property type="evidence" value="ECO:0007669"/>
    <property type="project" value="TreeGrafter"/>
</dbReference>
<dbReference type="InterPro" id="IPR002491">
    <property type="entry name" value="ABC_transptr_periplasmic_BD"/>
</dbReference>
<dbReference type="AlphaFoldDB" id="A0A7J3Y0R9"/>
<organism evidence="3">
    <name type="scientific">Thermogladius calderae</name>
    <dbReference type="NCBI Taxonomy" id="1200300"/>
    <lineage>
        <taxon>Archaea</taxon>
        <taxon>Thermoproteota</taxon>
        <taxon>Thermoprotei</taxon>
        <taxon>Desulfurococcales</taxon>
        <taxon>Desulfurococcaceae</taxon>
        <taxon>Thermogladius</taxon>
    </lineage>
</organism>
<dbReference type="SMART" id="SM00934">
    <property type="entry name" value="OMPdecase"/>
    <property type="match status" value="1"/>
</dbReference>
<proteinExistence type="predicted"/>
<evidence type="ECO:0000259" key="2">
    <source>
        <dbReference type="PROSITE" id="PS50983"/>
    </source>
</evidence>
<feature type="domain" description="Fe/B12 periplasmic-binding" evidence="2">
    <location>
        <begin position="124"/>
        <end position="215"/>
    </location>
</feature>
<dbReference type="InterPro" id="IPR011060">
    <property type="entry name" value="RibuloseP-bd_barrel"/>
</dbReference>
<dbReference type="Gene3D" id="3.20.20.70">
    <property type="entry name" value="Aldolase class I"/>
    <property type="match status" value="1"/>
</dbReference>
<comment type="caution">
    <text evidence="3">The sequence shown here is derived from an EMBL/GenBank/DDBJ whole genome shotgun (WGS) entry which is preliminary data.</text>
</comment>
<gene>
    <name evidence="3" type="ORF">ENM60_07175</name>
</gene>
<dbReference type="GO" id="GO:0006207">
    <property type="term" value="P:'de novo' pyrimidine nucleobase biosynthetic process"/>
    <property type="evidence" value="ECO:0007669"/>
    <property type="project" value="InterPro"/>
</dbReference>
<dbReference type="GO" id="GO:0004590">
    <property type="term" value="F:orotidine-5'-phosphate decarboxylase activity"/>
    <property type="evidence" value="ECO:0007669"/>
    <property type="project" value="InterPro"/>
</dbReference>
<dbReference type="InterPro" id="IPR001754">
    <property type="entry name" value="OMPdeCOase_dom"/>
</dbReference>
<dbReference type="PANTHER" id="PTHR35039:SF3">
    <property type="entry name" value="3-KETO-L-GULONATE-6-PHOSPHATE DECARBOXYLASE SGBH-RELATED"/>
    <property type="match status" value="1"/>
</dbReference>
<dbReference type="Pfam" id="PF00215">
    <property type="entry name" value="OMPdecase"/>
    <property type="match status" value="1"/>
</dbReference>
<evidence type="ECO:0000313" key="3">
    <source>
        <dbReference type="EMBL" id="HHP68542.1"/>
    </source>
</evidence>
<dbReference type="EMBL" id="DRYK01000089">
    <property type="protein sequence ID" value="HHP68542.1"/>
    <property type="molecule type" value="Genomic_DNA"/>
</dbReference>
<sequence length="215" mass="23569">MTYLQVALDYTSLTKALETALSIVRAVRDERVWIEAGTPLIKSWGFISLRLLKETTNMFVVADTKTIDAAELEIGEAYKNNADAATVLGLSDESTIKTSIGLARSHGRKLIVDLIGVVNTYERAVQAFEMGADYVLFHIGVDVQRARGLTAVELLREAYKFKKDTGGRYCIAGGIKLQDVEKILEAEPDVIVVGAAITRASDPAKMVSDFLEKLK</sequence>
<protein>
    <submittedName>
        <fullName evidence="3">Orotidine 5-phosphate decarboxylase</fullName>
    </submittedName>
</protein>
<keyword evidence="1" id="KW-0456">Lyase</keyword>
<dbReference type="PROSITE" id="PS50983">
    <property type="entry name" value="FE_B12_PBP"/>
    <property type="match status" value="1"/>
</dbReference>